<dbReference type="PROSITE" id="PS51211">
    <property type="entry name" value="VITELLOGENIN"/>
    <property type="match status" value="1"/>
</dbReference>
<dbReference type="Pfam" id="PF24883">
    <property type="entry name" value="NPHP3_N"/>
    <property type="match status" value="1"/>
</dbReference>
<dbReference type="InterPro" id="IPR056884">
    <property type="entry name" value="NPHP3-like_N"/>
</dbReference>
<dbReference type="InterPro" id="IPR001747">
    <property type="entry name" value="Vitellogenin_N"/>
</dbReference>
<dbReference type="PANTHER" id="PTHR10039">
    <property type="entry name" value="AMELOGENIN"/>
    <property type="match status" value="1"/>
</dbReference>
<proteinExistence type="predicted"/>
<dbReference type="Proteomes" id="UP001610563">
    <property type="component" value="Unassembled WGS sequence"/>
</dbReference>
<evidence type="ECO:0000256" key="3">
    <source>
        <dbReference type="SAM" id="MobiDB-lite"/>
    </source>
</evidence>
<dbReference type="SUPFAM" id="SSF52540">
    <property type="entry name" value="P-loop containing nucleoside triphosphate hydrolases"/>
    <property type="match status" value="1"/>
</dbReference>
<dbReference type="EMBL" id="JBFTWV010000310">
    <property type="protein sequence ID" value="KAL2782839.1"/>
    <property type="molecule type" value="Genomic_DNA"/>
</dbReference>
<evidence type="ECO:0000256" key="2">
    <source>
        <dbReference type="PROSITE-ProRule" id="PRU00557"/>
    </source>
</evidence>
<name>A0ABR4FHX8_9EURO</name>
<feature type="compositionally biased region" description="Low complexity" evidence="3">
    <location>
        <begin position="1940"/>
        <end position="1959"/>
    </location>
</feature>
<evidence type="ECO:0000313" key="5">
    <source>
        <dbReference type="EMBL" id="KAL2782839.1"/>
    </source>
</evidence>
<dbReference type="InterPro" id="IPR027417">
    <property type="entry name" value="P-loop_NTPase"/>
</dbReference>
<gene>
    <name evidence="5" type="ORF">BJX66DRAFT_345477</name>
</gene>
<organism evidence="5 6">
    <name type="scientific">Aspergillus keveii</name>
    <dbReference type="NCBI Taxonomy" id="714993"/>
    <lineage>
        <taxon>Eukaryota</taxon>
        <taxon>Fungi</taxon>
        <taxon>Dikarya</taxon>
        <taxon>Ascomycota</taxon>
        <taxon>Pezizomycotina</taxon>
        <taxon>Eurotiomycetes</taxon>
        <taxon>Eurotiomycetidae</taxon>
        <taxon>Eurotiales</taxon>
        <taxon>Aspergillaceae</taxon>
        <taxon>Aspergillus</taxon>
        <taxon>Aspergillus subgen. Nidulantes</taxon>
    </lineage>
</organism>
<dbReference type="PANTHER" id="PTHR10039:SF9">
    <property type="entry name" value="NACHT DOMAIN PROTEIN (AFU_ORTHOLOGUE AFUA_2G01760)"/>
    <property type="match status" value="1"/>
</dbReference>
<evidence type="ECO:0000256" key="1">
    <source>
        <dbReference type="ARBA" id="ARBA00022737"/>
    </source>
</evidence>
<comment type="caution">
    <text evidence="2">Lacks conserved residue(s) required for the propagation of feature annotation.</text>
</comment>
<keyword evidence="6" id="KW-1185">Reference proteome</keyword>
<dbReference type="Gene3D" id="3.40.50.300">
    <property type="entry name" value="P-loop containing nucleotide triphosphate hydrolases"/>
    <property type="match status" value="1"/>
</dbReference>
<keyword evidence="1" id="KW-0677">Repeat</keyword>
<comment type="caution">
    <text evidence="5">The sequence shown here is derived from an EMBL/GenBank/DDBJ whole genome shotgun (WGS) entry which is preliminary data.</text>
</comment>
<accession>A0ABR4FHX8</accession>
<protein>
    <recommendedName>
        <fullName evidence="4">Vitellogenin domain-containing protein</fullName>
    </recommendedName>
</protein>
<feature type="region of interest" description="Disordered" evidence="3">
    <location>
        <begin position="1940"/>
        <end position="1970"/>
    </location>
</feature>
<reference evidence="5 6" key="1">
    <citation type="submission" date="2024-07" db="EMBL/GenBank/DDBJ databases">
        <title>Section-level genome sequencing and comparative genomics of Aspergillus sections Usti and Cavernicolus.</title>
        <authorList>
            <consortium name="Lawrence Berkeley National Laboratory"/>
            <person name="Nybo J.L."/>
            <person name="Vesth T.C."/>
            <person name="Theobald S."/>
            <person name="Frisvad J.C."/>
            <person name="Larsen T.O."/>
            <person name="Kjaerboelling I."/>
            <person name="Rothschild-Mancinelli K."/>
            <person name="Lyhne E.K."/>
            <person name="Kogle M.E."/>
            <person name="Barry K."/>
            <person name="Clum A."/>
            <person name="Na H."/>
            <person name="Ledsgaard L."/>
            <person name="Lin J."/>
            <person name="Lipzen A."/>
            <person name="Kuo A."/>
            <person name="Riley R."/>
            <person name="Mondo S."/>
            <person name="Labutti K."/>
            <person name="Haridas S."/>
            <person name="Pangalinan J."/>
            <person name="Salamov A.A."/>
            <person name="Simmons B.A."/>
            <person name="Magnuson J.K."/>
            <person name="Chen J."/>
            <person name="Drula E."/>
            <person name="Henrissat B."/>
            <person name="Wiebenga A."/>
            <person name="Lubbers R.J."/>
            <person name="Gomes A.C."/>
            <person name="Makela M.R."/>
            <person name="Stajich J."/>
            <person name="Grigoriev I.V."/>
            <person name="Mortensen U.H."/>
            <person name="De Vries R.P."/>
            <person name="Baker S.E."/>
            <person name="Andersen M.R."/>
        </authorList>
    </citation>
    <scope>NUCLEOTIDE SEQUENCE [LARGE SCALE GENOMIC DNA]</scope>
    <source>
        <strain evidence="5 6">CBS 209.92</strain>
    </source>
</reference>
<evidence type="ECO:0000313" key="6">
    <source>
        <dbReference type="Proteomes" id="UP001610563"/>
    </source>
</evidence>
<feature type="domain" description="Vitellogenin" evidence="4">
    <location>
        <begin position="77"/>
        <end position="1107"/>
    </location>
</feature>
<sequence>MATSFQSHVHHSFDPPADSFAYGGRIVPGLSSTWENASWYSSSSTSSAWSGNTALTDLVHSVQSINNNGISNPSIIGANHERLLEWIRSERMRKLPAEGSSYDKVLICARLFVERLHSFDHAIGHFAQESHMATQLAYNYCASLLEFGEENADALLDLFNFFYRCSVALDNLLSRAELFAVSQNIKDQVVLALADLVTLVVGIATHFRKRLGDLQSKSVTIDIYSTFAAPIESFRTRCENVSELMWKHQLLQEGLVEGRATEIKTLRQWLEPEDPVLTQVTKFTAQFAQEREESTCLWLNPYITRFLKSNQKTLAITGKPGSGKSILATVINDQLQHPIRGVSYMPLFIPINSRISALTTPAAVAKSILSQLFTSRIGNISLYRTLSDAYARCRQTINEEQFANILWDAVGNALPACLKGAKETVLIVDGVDEASSGQSALVQRLTSAAANATNLKLVILAAESPTGFSEQSIVQVTPDQTFDDVAAVVRRILKSCSAFHGMTAEEKEISVSRIVKAANGSFVWAKLASKRLRDETPSAPQGMSKAISDLVSARHSLKDLVSHVLESNGHRDGDKIIGWLATAARPLATWELSALLSVQVDKKSISEQKFDPLALLKPLAPLVFYQNNLVYLRHGQIRSAVLETLSRGPSKSGTRNMQLDFLQRIALYIKQTVTGKDEPSLDPVDAYHTSTLFSRYPLLDFALRYWLEHARMLFDCNADKEIDDAGKALRPVLPSTPMVALLEMMVWSSKSAPVLLKLHNTQTRLYQQTLGPKHPATLQTMLCQALFYQTIQSTQPTQASHVFYDAAVNCQQVLSTQHIITMRMTQLFLESTSTQVTTSRTDLMLKRVEMLRVLVECYKIHYGATSEAVTSTLYQLVNHYTSINETHEAEKLTMFLQGFSDDKGPATVPDRRPSDESLIVQLHGPKGAAQHGSVLVLDDVEQDELVSHSFDFEALFTLAEKYVHDGNKLTAEQTFVDVWQRVSRAYRLHQSLEWELRSLRVIQAYSKFLLSQQRKSEVASILSSFWVEHQQTISSSEEAITQYIAVAQLMQSVQLSWQALEVLKQSAQYTSYQSSLYKEIQEHIKATTQGIKKIRETSTTTISESELLEVIFDGSMDSKFTSTATHTLVQMYMSEHRWRDATKAIKKILQAVWPSFFVLSNDDVKLPFKDAQFCIELAQQLRDCYTYRRQTSKEENVSFRLYCALRPDRPAGDNVLQCVTQRLIHLYERTRQTDKLVSIHTDVLNGYSEHFGQDHPVVLQQLWTLADLTRPQPASLAYYRRIFEILNKDSDVCDSRGFEPLVIVVTELIKQERYQEALRPCQILFNSLQSPRINAQLRDSGFVRSVYDRYVLCLQMTSADIHVIHDVTVQYRKACIANFGAQAAITIHATQTLAFIAQGIKQYETEATELFESLLEMHSSEVDIDYESIRMSLEAIYESHDCIDVTSTELTTQQFNRVITARIKRLSSIRETYGCAHESYLSQMEEVVSLYDRRKETQAATALLQESAIHIASSKQFSSQQVAAARSIVASYRAMGQVQRARKLSLEIYRQMVARDTTNVNSAGFDLTSAQRHSLLFLAQLEYSLRERVETSLTMTEIYSSLMAEAQYFERFHKEIYSKSSTLQSVLGIVSHLQGLLVTRGQTEISHHLLEQFTDYFMSTQGQKFQLNRNQATLFLSTILDHFLSHSSQNFLRSIVLAAQSRVSQLLQSKDLDRSRSVCDLAEATRKYVRAHDGFSSIASVKLLFKIGLTISNWAITSPQAPDTERMLQVSGTIIKDMLSYCKTRDIDLTSLDAVNLNSLIKSLDKEKDYQNLAWLLTALWEKRQKTRTKGPGGTYTLALGRMLAITLYLVGDYSSSIRLAEDIVYNCVRVHGPRHSSTVEMTILLSQMYTSVAQGYQGTADHRELATQYYKKAATLHENALRVFIDPSSADTAIDVDTTTADPYSASSSPSASPASSPGNESDPSRAHAKAVRQHLHLLKLAIERLGNWPKDYAEYERLNSDVFRMFREDLEGIKGLDKCNLKQFGAGRAEASDDLIKTESLPQVDLGMLAIAV</sequence>
<evidence type="ECO:0000259" key="4">
    <source>
        <dbReference type="PROSITE" id="PS51211"/>
    </source>
</evidence>